<evidence type="ECO:0000313" key="10">
    <source>
        <dbReference type="EnsemblPlants" id="ONIVA05G02260.2"/>
    </source>
</evidence>
<evidence type="ECO:0000256" key="3">
    <source>
        <dbReference type="ARBA" id="ARBA00022679"/>
    </source>
</evidence>
<name>A0A0E0H915_ORYNI</name>
<keyword evidence="7" id="KW-0539">Nucleus</keyword>
<evidence type="ECO:0000256" key="2">
    <source>
        <dbReference type="ARBA" id="ARBA00022603"/>
    </source>
</evidence>
<dbReference type="InterPro" id="IPR029063">
    <property type="entry name" value="SAM-dependent_MTases_sf"/>
</dbReference>
<dbReference type="PANTHER" id="PTHR23068:SF11">
    <property type="entry name" value="INACTIVE DNA (CYTOSINE-5)-METHYLTRANSFERASE DRM3-RELATED"/>
    <property type="match status" value="1"/>
</dbReference>
<dbReference type="GO" id="GO:0032259">
    <property type="term" value="P:methylation"/>
    <property type="evidence" value="ECO:0007669"/>
    <property type="project" value="UniProtKB-KW"/>
</dbReference>
<feature type="region of interest" description="Disordered" evidence="8">
    <location>
        <begin position="433"/>
        <end position="455"/>
    </location>
</feature>
<dbReference type="SUPFAM" id="SSF53335">
    <property type="entry name" value="S-adenosyl-L-methionine-dependent methyltransferases"/>
    <property type="match status" value="2"/>
</dbReference>
<evidence type="ECO:0000313" key="11">
    <source>
        <dbReference type="Proteomes" id="UP000006591"/>
    </source>
</evidence>
<dbReference type="InterPro" id="IPR030380">
    <property type="entry name" value="SAM_MeTfrase_DRM"/>
</dbReference>
<evidence type="ECO:0000256" key="8">
    <source>
        <dbReference type="SAM" id="MobiDB-lite"/>
    </source>
</evidence>
<proteinExistence type="predicted"/>
<dbReference type="GO" id="GO:0005634">
    <property type="term" value="C:nucleus"/>
    <property type="evidence" value="ECO:0007669"/>
    <property type="project" value="UniProtKB-SubCell"/>
</dbReference>
<accession>A0A0E0H915</accession>
<dbReference type="Gene3D" id="2.40.50.140">
    <property type="entry name" value="Nucleic acid-binding proteins"/>
    <property type="match status" value="3"/>
</dbReference>
<evidence type="ECO:0000256" key="4">
    <source>
        <dbReference type="ARBA" id="ARBA00022691"/>
    </source>
</evidence>
<dbReference type="Pfam" id="PF02721">
    <property type="entry name" value="DUF223"/>
    <property type="match status" value="1"/>
</dbReference>
<keyword evidence="4" id="KW-0949">S-adenosyl-L-methionine</keyword>
<keyword evidence="2" id="KW-0489">Methyltransferase</keyword>
<evidence type="ECO:0000256" key="6">
    <source>
        <dbReference type="ARBA" id="ARBA00023125"/>
    </source>
</evidence>
<dbReference type="AlphaFoldDB" id="A0A0E0H915"/>
<evidence type="ECO:0000256" key="1">
    <source>
        <dbReference type="ARBA" id="ARBA00004123"/>
    </source>
</evidence>
<sequence>MANPATSLKDISVGQQNCKVFGRLIRLWDAINMRSKSADPLISIDDILLDELGSIAQITVPKRFAKQFRPLLNKGSVYLISNTVAIDAKRKTYIYQCQNYILQFKHDTRIQPLASRGLTIPKFLFDFCSFDEVLGKSISSKPLIDLIGVISHIGPYDFASPTLDKKLRRIKIQNLEEQTQDVLLWGQYGESFNEDATLHKSKDGIVVAIFAGLTAGKFSAITEASSSSATEIYIDLDTPQVREFRTSYQWERPTLEQQLPKVIHLTPIQAAGKMYKLPVTITDESGSLDAVAFSFVAEDLVELDAAQASQNMKIDPADYPTTLNNAIATRGGHAILEAELILDRDEDDVEGSGINASVGDLGDAAVNPQPALLRATVKEEVEGQPSSSSSHVRSQFIGMGFSPMLVDRVLQKHGDRDSDTILEALLSQSALQKSGSESGSLGDLFDSDNEENSSHFAPRKEVIQDIKVEADSSSEKRSYLLSTMNFSQREVDLALNQLGEEASLEQLVDFIVTGQVSGCSGGNENGDASNEVKDESLFGVMDKTLHLLQMGFTEEEVSSVIDKAGPEATVLELADTIFARRIASSIEQKEVKVEPDFLDETETSYSAYHPSNSGLRYYDDDHDNIRIKRAKHMFIDDSAGSSSRAGNQPNLDPWLKDHRATTSDGSVKEEFDAMTPGIRRNVRSDVANPPYFLYGNVVEIPKATWRQLSEFLYNVEPEFVNSQFFSALSRKEGYIHNLPTEGRRNLVPRSPMTIEEAFPFTRQCWPSWDTRKQLNSVATEVAGIEQLCERLGKMVRDSGGYLSQEKKTHIMHQCKLANLIWVGPDRLSPLDPQQVERILGYPRKHTNLFGLNPQDRIEAMRYSFQTDTLGYLMSVLKDLFPDGLRVLSIYSGIGGAAIALHRLGIPLQCVVSVDQSDTNRKILRRWWSNTEQKGQLRQINTIWKLKINVLEDLVKEFGGFDIIIGGNFSSCKGGTTVNSTMGMDSNQFFEYVRVVQRVKHIMGRLQVRVHESARHRHRSPSN</sequence>
<keyword evidence="6" id="KW-0238">DNA-binding</keyword>
<keyword evidence="3" id="KW-0808">Transferase</keyword>
<feature type="domain" description="SAM-dependent MTase DRM-type" evidence="9">
    <location>
        <begin position="678"/>
        <end position="1005"/>
    </location>
</feature>
<dbReference type="Gramene" id="ONIVA05G02260.2">
    <property type="protein sequence ID" value="ONIVA05G02260.2"/>
    <property type="gene ID" value="ONIVA05G02260"/>
</dbReference>
<dbReference type="SUPFAM" id="SSF50249">
    <property type="entry name" value="Nucleic acid-binding proteins"/>
    <property type="match status" value="2"/>
</dbReference>
<protein>
    <recommendedName>
        <fullName evidence="9">SAM-dependent MTase DRM-type domain-containing protein</fullName>
    </recommendedName>
</protein>
<dbReference type="InterPro" id="IPR050390">
    <property type="entry name" value="C5-Methyltransferase"/>
</dbReference>
<dbReference type="CDD" id="cd04481">
    <property type="entry name" value="RPA1_DBD_B_like"/>
    <property type="match status" value="1"/>
</dbReference>
<dbReference type="eggNOG" id="KOG0851">
    <property type="taxonomic scope" value="Eukaryota"/>
</dbReference>
<dbReference type="InterPro" id="IPR003871">
    <property type="entry name" value="RFA1B/D_OB_1st"/>
</dbReference>
<reference evidence="10" key="2">
    <citation type="submission" date="2018-04" db="EMBL/GenBank/DDBJ databases">
        <title>OnivRS2 (Oryza nivara Reference Sequence Version 2).</title>
        <authorList>
            <person name="Zhang J."/>
            <person name="Kudrna D."/>
            <person name="Lee S."/>
            <person name="Talag J."/>
            <person name="Rajasekar S."/>
            <person name="Welchert J."/>
            <person name="Hsing Y.-I."/>
            <person name="Wing R.A."/>
        </authorList>
    </citation>
    <scope>NUCLEOTIDE SEQUENCE [LARGE SCALE GENOMIC DNA]</scope>
    <source>
        <strain evidence="10">SL10</strain>
    </source>
</reference>
<comment type="subcellular location">
    <subcellularLocation>
        <location evidence="1">Nucleus</location>
    </subcellularLocation>
</comment>
<dbReference type="GO" id="GO:0008168">
    <property type="term" value="F:methyltransferase activity"/>
    <property type="evidence" value="ECO:0007669"/>
    <property type="project" value="UniProtKB-KW"/>
</dbReference>
<dbReference type="InterPro" id="IPR012340">
    <property type="entry name" value="NA-bd_OB-fold"/>
</dbReference>
<dbReference type="STRING" id="4536.A0A0E0H915"/>
<keyword evidence="5" id="KW-0677">Repeat</keyword>
<evidence type="ECO:0000256" key="7">
    <source>
        <dbReference type="ARBA" id="ARBA00023242"/>
    </source>
</evidence>
<evidence type="ECO:0000259" key="9">
    <source>
        <dbReference type="PROSITE" id="PS51680"/>
    </source>
</evidence>
<dbReference type="CDD" id="cd04480">
    <property type="entry name" value="RPA1_DBD_A_like"/>
    <property type="match status" value="1"/>
</dbReference>
<reference evidence="10" key="1">
    <citation type="submission" date="2015-04" db="UniProtKB">
        <authorList>
            <consortium name="EnsemblPlants"/>
        </authorList>
    </citation>
    <scope>IDENTIFICATION</scope>
    <source>
        <strain evidence="10">SL10</strain>
    </source>
</reference>
<dbReference type="Gene3D" id="3.40.50.150">
    <property type="entry name" value="Vaccinia Virus protein VP39"/>
    <property type="match status" value="1"/>
</dbReference>
<dbReference type="EnsemblPlants" id="ONIVA05G02260.2">
    <property type="protein sequence ID" value="ONIVA05G02260.2"/>
    <property type="gene ID" value="ONIVA05G02260"/>
</dbReference>
<dbReference type="Proteomes" id="UP000006591">
    <property type="component" value="Chromosome 5"/>
</dbReference>
<keyword evidence="11" id="KW-1185">Reference proteome</keyword>
<evidence type="ECO:0000256" key="5">
    <source>
        <dbReference type="ARBA" id="ARBA00022737"/>
    </source>
</evidence>
<dbReference type="GO" id="GO:0003677">
    <property type="term" value="F:DNA binding"/>
    <property type="evidence" value="ECO:0007669"/>
    <property type="project" value="UniProtKB-KW"/>
</dbReference>
<dbReference type="PROSITE" id="PS51680">
    <property type="entry name" value="SAM_MT_DRM"/>
    <property type="match status" value="1"/>
</dbReference>
<organism evidence="10">
    <name type="scientific">Oryza nivara</name>
    <name type="common">Indian wild rice</name>
    <name type="synonym">Oryza sativa f. spontanea</name>
    <dbReference type="NCBI Taxonomy" id="4536"/>
    <lineage>
        <taxon>Eukaryota</taxon>
        <taxon>Viridiplantae</taxon>
        <taxon>Streptophyta</taxon>
        <taxon>Embryophyta</taxon>
        <taxon>Tracheophyta</taxon>
        <taxon>Spermatophyta</taxon>
        <taxon>Magnoliopsida</taxon>
        <taxon>Liliopsida</taxon>
        <taxon>Poales</taxon>
        <taxon>Poaceae</taxon>
        <taxon>BOP clade</taxon>
        <taxon>Oryzoideae</taxon>
        <taxon>Oryzeae</taxon>
        <taxon>Oryzinae</taxon>
        <taxon>Oryza</taxon>
    </lineage>
</organism>
<dbReference type="PANTHER" id="PTHR23068">
    <property type="entry name" value="DNA CYTOSINE-5- -METHYLTRANSFERASE 3-RELATED"/>
    <property type="match status" value="1"/>
</dbReference>
<dbReference type="OMA" id="HQCKLAN"/>